<evidence type="ECO:0000313" key="1">
    <source>
        <dbReference type="EMBL" id="GID65761.1"/>
    </source>
</evidence>
<accession>A0A919IIJ3</accession>
<name>A0A919IIJ3_9ACTN</name>
<evidence type="ECO:0000313" key="2">
    <source>
        <dbReference type="Proteomes" id="UP000619479"/>
    </source>
</evidence>
<protein>
    <submittedName>
        <fullName evidence="1">Uncharacterized protein</fullName>
    </submittedName>
</protein>
<comment type="caution">
    <text evidence="1">The sequence shown here is derived from an EMBL/GenBank/DDBJ whole genome shotgun (WGS) entry which is preliminary data.</text>
</comment>
<reference evidence="1" key="1">
    <citation type="submission" date="2021-01" db="EMBL/GenBank/DDBJ databases">
        <title>Whole genome shotgun sequence of Actinoplanes cyaneus NBRC 14990.</title>
        <authorList>
            <person name="Komaki H."/>
            <person name="Tamura T."/>
        </authorList>
    </citation>
    <scope>NUCLEOTIDE SEQUENCE</scope>
    <source>
        <strain evidence="1">NBRC 14990</strain>
    </source>
</reference>
<sequence>MQEDGRAGLARIAVDHTAHFAHTDWFTEEMCTYDQQRDKTPSSAHEACVTVRTRLGRAVYRVAVEIELGSVVAEPEALALAGPGATLLTGADAAFAIGTDTIVVVTPAAGDAGELTLPGPFPDVVEQRLAAVLRPPVRAFARLPDGCLALGVARSAELGYRRGALHDIRLTFEAPVPPGLLGRVAPGLDWLAQVGSDPAGAMERFIAGWYQDVPMSGAYPVVTGPPALQAFYRAAAGRPEVLGSSSRILPEPVAGRPDSLITFGQEGDGVFTLVMEPDEQDPRIWYDGLSDTLLEERERLSGHLLQSTLARAAMDGPLGGMAFVDRPQARRVVAPLRRVPLRPMRWPSLVTRCYAGPGTVVLLGEDDADWFEMFVGVRHPGLLRRLRKLGLDWESFTDS</sequence>
<dbReference type="AlphaFoldDB" id="A0A919IIJ3"/>
<keyword evidence="2" id="KW-1185">Reference proteome</keyword>
<gene>
    <name evidence="1" type="ORF">Acy02nite_36420</name>
</gene>
<dbReference type="EMBL" id="BOMH01000028">
    <property type="protein sequence ID" value="GID65761.1"/>
    <property type="molecule type" value="Genomic_DNA"/>
</dbReference>
<proteinExistence type="predicted"/>
<dbReference type="Proteomes" id="UP000619479">
    <property type="component" value="Unassembled WGS sequence"/>
</dbReference>
<organism evidence="1 2">
    <name type="scientific">Actinoplanes cyaneus</name>
    <dbReference type="NCBI Taxonomy" id="52696"/>
    <lineage>
        <taxon>Bacteria</taxon>
        <taxon>Bacillati</taxon>
        <taxon>Actinomycetota</taxon>
        <taxon>Actinomycetes</taxon>
        <taxon>Micromonosporales</taxon>
        <taxon>Micromonosporaceae</taxon>
        <taxon>Actinoplanes</taxon>
    </lineage>
</organism>